<feature type="transmembrane region" description="Helical" evidence="6">
    <location>
        <begin position="222"/>
        <end position="246"/>
    </location>
</feature>
<dbReference type="Proteomes" id="UP001374579">
    <property type="component" value="Unassembled WGS sequence"/>
</dbReference>
<evidence type="ECO:0000256" key="2">
    <source>
        <dbReference type="ARBA" id="ARBA00022692"/>
    </source>
</evidence>
<sequence length="416" mass="46631">MAASAPLVLCLWAALVLPVECYTSGNETALRSVIFNGYDTGVRPDAVTDVVMTFLPTSLGEISVKDSTMQITGWWIMHWNDSRLTWDAASYDNIDETHVYQHEVWTPPVIVYNSVDNLSAVQEDTIPLRVSSSGTVHWSPPAILTVSCATDITYFPFDTQTCPISVTTFGFTINEMTVSPVGVDTSFYSLNGEWELRTTYTESNPAEYSYVSFQFVFRRKPAYYGLNFVMPVLMCWILSVLIFLLPAECGEKMGYSLTVFLAFVLLITLLADRMPTTADHVSYLEVYIILVLGFCGFSVAYTILNLAVYFRAGSETLPPWVRRFTLAVTNLGCACRRSDRVSQLPQNADKMDSPPLSQKSRKWDGKELPNASTESDDVQVTWKMVATELDAFVFKVYFSLTALLSFVLLCIVGFHY</sequence>
<protein>
    <submittedName>
        <fullName evidence="10">Uncharacterized protein</fullName>
    </submittedName>
</protein>
<organism evidence="10 11">
    <name type="scientific">Littorina saxatilis</name>
    <dbReference type="NCBI Taxonomy" id="31220"/>
    <lineage>
        <taxon>Eukaryota</taxon>
        <taxon>Metazoa</taxon>
        <taxon>Spiralia</taxon>
        <taxon>Lophotrochozoa</taxon>
        <taxon>Mollusca</taxon>
        <taxon>Gastropoda</taxon>
        <taxon>Caenogastropoda</taxon>
        <taxon>Littorinimorpha</taxon>
        <taxon>Littorinoidea</taxon>
        <taxon>Littorinidae</taxon>
        <taxon>Littorina</taxon>
    </lineage>
</organism>
<dbReference type="PRINTS" id="PR00252">
    <property type="entry name" value="NRIONCHANNEL"/>
</dbReference>
<dbReference type="InterPro" id="IPR006029">
    <property type="entry name" value="Neurotrans-gated_channel_TM"/>
</dbReference>
<dbReference type="CDD" id="cd18989">
    <property type="entry name" value="LGIC_ECD_cation"/>
    <property type="match status" value="1"/>
</dbReference>
<dbReference type="EMBL" id="JBAMIC010000002">
    <property type="protein sequence ID" value="KAK7112703.1"/>
    <property type="molecule type" value="Genomic_DNA"/>
</dbReference>
<accession>A0AAN9BVN3</accession>
<dbReference type="GO" id="GO:0004888">
    <property type="term" value="F:transmembrane signaling receptor activity"/>
    <property type="evidence" value="ECO:0007669"/>
    <property type="project" value="InterPro"/>
</dbReference>
<feature type="transmembrane region" description="Helical" evidence="6">
    <location>
        <begin position="286"/>
        <end position="310"/>
    </location>
</feature>
<keyword evidence="3 6" id="KW-1133">Transmembrane helix</keyword>
<evidence type="ECO:0000259" key="9">
    <source>
        <dbReference type="Pfam" id="PF02932"/>
    </source>
</evidence>
<evidence type="ECO:0000259" key="8">
    <source>
        <dbReference type="Pfam" id="PF02931"/>
    </source>
</evidence>
<feature type="transmembrane region" description="Helical" evidence="6">
    <location>
        <begin position="392"/>
        <end position="414"/>
    </location>
</feature>
<feature type="region of interest" description="Disordered" evidence="5">
    <location>
        <begin position="344"/>
        <end position="372"/>
    </location>
</feature>
<evidence type="ECO:0000313" key="10">
    <source>
        <dbReference type="EMBL" id="KAK7112703.1"/>
    </source>
</evidence>
<dbReference type="InterPro" id="IPR038050">
    <property type="entry name" value="Neuro_actylchol_rec"/>
</dbReference>
<comment type="caution">
    <text evidence="10">The sequence shown here is derived from an EMBL/GenBank/DDBJ whole genome shotgun (WGS) entry which is preliminary data.</text>
</comment>
<dbReference type="GO" id="GO:0005230">
    <property type="term" value="F:extracellular ligand-gated monoatomic ion channel activity"/>
    <property type="evidence" value="ECO:0007669"/>
    <property type="project" value="InterPro"/>
</dbReference>
<name>A0AAN9BVN3_9CAEN</name>
<dbReference type="SUPFAM" id="SSF63712">
    <property type="entry name" value="Nicotinic receptor ligand binding domain-like"/>
    <property type="match status" value="1"/>
</dbReference>
<evidence type="ECO:0000256" key="4">
    <source>
        <dbReference type="ARBA" id="ARBA00023136"/>
    </source>
</evidence>
<evidence type="ECO:0000313" key="11">
    <source>
        <dbReference type="Proteomes" id="UP001374579"/>
    </source>
</evidence>
<dbReference type="InterPro" id="IPR036719">
    <property type="entry name" value="Neuro-gated_channel_TM_sf"/>
</dbReference>
<keyword evidence="2 6" id="KW-0812">Transmembrane</keyword>
<gene>
    <name evidence="10" type="ORF">V1264_012114</name>
</gene>
<dbReference type="InterPro" id="IPR006202">
    <property type="entry name" value="Neur_chan_lig-bd"/>
</dbReference>
<evidence type="ECO:0000256" key="7">
    <source>
        <dbReference type="SAM" id="SignalP"/>
    </source>
</evidence>
<dbReference type="Gene3D" id="1.20.58.390">
    <property type="entry name" value="Neurotransmitter-gated ion-channel transmembrane domain"/>
    <property type="match status" value="1"/>
</dbReference>
<dbReference type="Gene3D" id="2.70.170.10">
    <property type="entry name" value="Neurotransmitter-gated ion-channel ligand-binding domain"/>
    <property type="match status" value="1"/>
</dbReference>
<dbReference type="Pfam" id="PF02931">
    <property type="entry name" value="Neur_chan_LBD"/>
    <property type="match status" value="1"/>
</dbReference>
<reference evidence="10 11" key="1">
    <citation type="submission" date="2024-02" db="EMBL/GenBank/DDBJ databases">
        <title>Chromosome-scale genome assembly of the rough periwinkle Littorina saxatilis.</title>
        <authorList>
            <person name="De Jode A."/>
            <person name="Faria R."/>
            <person name="Formenti G."/>
            <person name="Sims Y."/>
            <person name="Smith T.P."/>
            <person name="Tracey A."/>
            <person name="Wood J.M.D."/>
            <person name="Zagrodzka Z.B."/>
            <person name="Johannesson K."/>
            <person name="Butlin R.K."/>
            <person name="Leder E.H."/>
        </authorList>
    </citation>
    <scope>NUCLEOTIDE SEQUENCE [LARGE SCALE GENOMIC DNA]</scope>
    <source>
        <strain evidence="10">Snail1</strain>
        <tissue evidence="10">Muscle</tissue>
    </source>
</reference>
<evidence type="ECO:0000256" key="6">
    <source>
        <dbReference type="SAM" id="Phobius"/>
    </source>
</evidence>
<keyword evidence="4 6" id="KW-0472">Membrane</keyword>
<dbReference type="PANTHER" id="PTHR18945">
    <property type="entry name" value="NEUROTRANSMITTER GATED ION CHANNEL"/>
    <property type="match status" value="1"/>
</dbReference>
<dbReference type="InterPro" id="IPR036734">
    <property type="entry name" value="Neur_chan_lig-bd_sf"/>
</dbReference>
<dbReference type="InterPro" id="IPR006201">
    <property type="entry name" value="Neur_channel"/>
</dbReference>
<feature type="domain" description="Neurotransmitter-gated ion-channel transmembrane" evidence="9">
    <location>
        <begin position="229"/>
        <end position="341"/>
    </location>
</feature>
<dbReference type="GO" id="GO:0016020">
    <property type="term" value="C:membrane"/>
    <property type="evidence" value="ECO:0007669"/>
    <property type="project" value="UniProtKB-SubCell"/>
</dbReference>
<keyword evidence="7" id="KW-0732">Signal</keyword>
<feature type="signal peptide" evidence="7">
    <location>
        <begin position="1"/>
        <end position="21"/>
    </location>
</feature>
<evidence type="ECO:0000256" key="1">
    <source>
        <dbReference type="ARBA" id="ARBA00004141"/>
    </source>
</evidence>
<dbReference type="Pfam" id="PF02932">
    <property type="entry name" value="Neur_chan_memb"/>
    <property type="match status" value="1"/>
</dbReference>
<feature type="domain" description="Neurotransmitter-gated ion-channel ligand-binding" evidence="8">
    <location>
        <begin position="28"/>
        <end position="221"/>
    </location>
</feature>
<dbReference type="SUPFAM" id="SSF90112">
    <property type="entry name" value="Neurotransmitter-gated ion-channel transmembrane pore"/>
    <property type="match status" value="1"/>
</dbReference>
<keyword evidence="11" id="KW-1185">Reference proteome</keyword>
<proteinExistence type="predicted"/>
<evidence type="ECO:0000256" key="3">
    <source>
        <dbReference type="ARBA" id="ARBA00022989"/>
    </source>
</evidence>
<dbReference type="CDD" id="cd19051">
    <property type="entry name" value="LGIC_TM_cation"/>
    <property type="match status" value="1"/>
</dbReference>
<dbReference type="AlphaFoldDB" id="A0AAN9BVN3"/>
<comment type="subcellular location">
    <subcellularLocation>
        <location evidence="1">Membrane</location>
        <topology evidence="1">Multi-pass membrane protein</topology>
    </subcellularLocation>
</comment>
<dbReference type="FunFam" id="2.70.170.10:FF:000028">
    <property type="entry name" value="AcetylCholine Receptor"/>
    <property type="match status" value="1"/>
</dbReference>
<feature type="chain" id="PRO_5042968613" evidence="7">
    <location>
        <begin position="22"/>
        <end position="416"/>
    </location>
</feature>
<evidence type="ECO:0000256" key="5">
    <source>
        <dbReference type="SAM" id="MobiDB-lite"/>
    </source>
</evidence>
<feature type="transmembrane region" description="Helical" evidence="6">
    <location>
        <begin position="253"/>
        <end position="271"/>
    </location>
</feature>